<gene>
    <name evidence="2" type="ORF">FHS79_000115</name>
</gene>
<comment type="caution">
    <text evidence="2">The sequence shown here is derived from an EMBL/GenBank/DDBJ whole genome shotgun (WGS) entry which is preliminary data.</text>
</comment>
<name>A0A841L0A4_9SPHN</name>
<feature type="repeat" description="TPR" evidence="1">
    <location>
        <begin position="53"/>
        <end position="86"/>
    </location>
</feature>
<evidence type="ECO:0000313" key="2">
    <source>
        <dbReference type="EMBL" id="MBB6225964.1"/>
    </source>
</evidence>
<dbReference type="SUPFAM" id="SSF48452">
    <property type="entry name" value="TPR-like"/>
    <property type="match status" value="1"/>
</dbReference>
<feature type="repeat" description="TPR" evidence="1">
    <location>
        <begin position="19"/>
        <end position="52"/>
    </location>
</feature>
<sequence length="151" mass="15484">MTATAAPAALRDDILKPQSVRMAEIGRAALAKGEAQAAIDAFEAAIASDPKNVGAYNGIAMGYERLGLPGKAVKFYREALALNPSDLSALEGQGKALIARGATARAQINLARIKALCKTECEPASRLQAALSNATTVAAAAPAPDKPQANN</sequence>
<accession>A0A841L0A4</accession>
<dbReference type="AlphaFoldDB" id="A0A841L0A4"/>
<dbReference type="Pfam" id="PF13432">
    <property type="entry name" value="TPR_16"/>
    <property type="match status" value="1"/>
</dbReference>
<dbReference type="SMART" id="SM00028">
    <property type="entry name" value="TPR"/>
    <property type="match status" value="2"/>
</dbReference>
<dbReference type="Proteomes" id="UP000538147">
    <property type="component" value="Unassembled WGS sequence"/>
</dbReference>
<dbReference type="RefSeq" id="WP_184193738.1">
    <property type="nucleotide sequence ID" value="NZ_JACIIV010000001.1"/>
</dbReference>
<proteinExistence type="predicted"/>
<dbReference type="InterPro" id="IPR011990">
    <property type="entry name" value="TPR-like_helical_dom_sf"/>
</dbReference>
<dbReference type="Gene3D" id="1.25.40.10">
    <property type="entry name" value="Tetratricopeptide repeat domain"/>
    <property type="match status" value="1"/>
</dbReference>
<evidence type="ECO:0000313" key="3">
    <source>
        <dbReference type="Proteomes" id="UP000538147"/>
    </source>
</evidence>
<keyword evidence="3" id="KW-1185">Reference proteome</keyword>
<dbReference type="PROSITE" id="PS50005">
    <property type="entry name" value="TPR"/>
    <property type="match status" value="2"/>
</dbReference>
<dbReference type="EMBL" id="JACIIV010000001">
    <property type="protein sequence ID" value="MBB6225964.1"/>
    <property type="molecule type" value="Genomic_DNA"/>
</dbReference>
<dbReference type="InterPro" id="IPR019734">
    <property type="entry name" value="TPR_rpt"/>
</dbReference>
<evidence type="ECO:0000256" key="1">
    <source>
        <dbReference type="PROSITE-ProRule" id="PRU00339"/>
    </source>
</evidence>
<reference evidence="2 3" key="1">
    <citation type="submission" date="2020-08" db="EMBL/GenBank/DDBJ databases">
        <title>Genomic Encyclopedia of Type Strains, Phase IV (KMG-IV): sequencing the most valuable type-strain genomes for metagenomic binning, comparative biology and taxonomic classification.</title>
        <authorList>
            <person name="Goeker M."/>
        </authorList>
    </citation>
    <scope>NUCLEOTIDE SEQUENCE [LARGE SCALE GENOMIC DNA]</scope>
    <source>
        <strain evidence="2 3">DSM 102189</strain>
    </source>
</reference>
<organism evidence="2 3">
    <name type="scientific">Polymorphobacter multimanifer</name>
    <dbReference type="NCBI Taxonomy" id="1070431"/>
    <lineage>
        <taxon>Bacteria</taxon>
        <taxon>Pseudomonadati</taxon>
        <taxon>Pseudomonadota</taxon>
        <taxon>Alphaproteobacteria</taxon>
        <taxon>Sphingomonadales</taxon>
        <taxon>Sphingosinicellaceae</taxon>
        <taxon>Polymorphobacter</taxon>
    </lineage>
</organism>
<protein>
    <submittedName>
        <fullName evidence="2">Tfp pilus assembly protein PilF</fullName>
    </submittedName>
</protein>
<keyword evidence="1" id="KW-0802">TPR repeat</keyword>